<protein>
    <submittedName>
        <fullName evidence="1">Uncharacterized protein</fullName>
    </submittedName>
</protein>
<dbReference type="AlphaFoldDB" id="A0A0A9GM63"/>
<accession>A0A0A9GM63</accession>
<proteinExistence type="predicted"/>
<organism evidence="1">
    <name type="scientific">Arundo donax</name>
    <name type="common">Giant reed</name>
    <name type="synonym">Donax arundinaceus</name>
    <dbReference type="NCBI Taxonomy" id="35708"/>
    <lineage>
        <taxon>Eukaryota</taxon>
        <taxon>Viridiplantae</taxon>
        <taxon>Streptophyta</taxon>
        <taxon>Embryophyta</taxon>
        <taxon>Tracheophyta</taxon>
        <taxon>Spermatophyta</taxon>
        <taxon>Magnoliopsida</taxon>
        <taxon>Liliopsida</taxon>
        <taxon>Poales</taxon>
        <taxon>Poaceae</taxon>
        <taxon>PACMAD clade</taxon>
        <taxon>Arundinoideae</taxon>
        <taxon>Arundineae</taxon>
        <taxon>Arundo</taxon>
    </lineage>
</organism>
<sequence>MAYYRSYLCCKLSLSCVIAFLVRLSTTVIRC</sequence>
<name>A0A0A9GM63_ARUDO</name>
<evidence type="ECO:0000313" key="1">
    <source>
        <dbReference type="EMBL" id="JAE23606.1"/>
    </source>
</evidence>
<reference evidence="1" key="2">
    <citation type="journal article" date="2015" name="Data Brief">
        <title>Shoot transcriptome of the giant reed, Arundo donax.</title>
        <authorList>
            <person name="Barrero R.A."/>
            <person name="Guerrero F.D."/>
            <person name="Moolhuijzen P."/>
            <person name="Goolsby J.A."/>
            <person name="Tidwell J."/>
            <person name="Bellgard S.E."/>
            <person name="Bellgard M.I."/>
        </authorList>
    </citation>
    <scope>NUCLEOTIDE SEQUENCE</scope>
    <source>
        <tissue evidence="1">Shoot tissue taken approximately 20 cm above the soil surface</tissue>
    </source>
</reference>
<dbReference type="EMBL" id="GBRH01174290">
    <property type="protein sequence ID" value="JAE23606.1"/>
    <property type="molecule type" value="Transcribed_RNA"/>
</dbReference>
<reference evidence="1" key="1">
    <citation type="submission" date="2014-09" db="EMBL/GenBank/DDBJ databases">
        <authorList>
            <person name="Magalhaes I.L.F."/>
            <person name="Oliveira U."/>
            <person name="Santos F.R."/>
            <person name="Vidigal T.H.D.A."/>
            <person name="Brescovit A.D."/>
            <person name="Santos A.J."/>
        </authorList>
    </citation>
    <scope>NUCLEOTIDE SEQUENCE</scope>
    <source>
        <tissue evidence="1">Shoot tissue taken approximately 20 cm above the soil surface</tissue>
    </source>
</reference>